<dbReference type="PROSITE" id="PS51900">
    <property type="entry name" value="CB"/>
    <property type="match status" value="1"/>
</dbReference>
<feature type="domain" description="Tyr recombinase" evidence="6">
    <location>
        <begin position="331"/>
        <end position="525"/>
    </location>
</feature>
<keyword evidence="3 5" id="KW-0238">DNA-binding</keyword>
<dbReference type="InterPro" id="IPR044068">
    <property type="entry name" value="CB"/>
</dbReference>
<feature type="domain" description="Core-binding (CB)" evidence="7">
    <location>
        <begin position="225"/>
        <end position="308"/>
    </location>
</feature>
<dbReference type="Pfam" id="PF02899">
    <property type="entry name" value="Phage_int_SAM_1"/>
    <property type="match status" value="1"/>
</dbReference>
<evidence type="ECO:0000256" key="3">
    <source>
        <dbReference type="ARBA" id="ARBA00023125"/>
    </source>
</evidence>
<dbReference type="Proteomes" id="UP000321085">
    <property type="component" value="Unassembled WGS sequence"/>
</dbReference>
<keyword evidence="4" id="KW-0233">DNA recombination</keyword>
<sequence>MVLKMASPWKDPKTGIFYLRIRVPSDLVTTVKGQNISLPVGDETVQARAGETVKASLRTRDPREAKTRFAKALTALNNFWGAVRRGPQKLSQKDAVALAGEIYSAFVKAFEENPGSYERWANVLEANEEARAGNFGYGALMIGHQAKVKRSMEDRFGPIADSIVRHKGLVIDGESRERVLIEVSKGLDQASHQIKKFADGDYSPDPRANRFPSFHKPSEKQTNPLTMTSMFEAWEKEAIQLNRASATPNRYRSVFTNFRAFLGDDDATRVTAEDVIRFKDARLAEGKSGKTIKDADLAALKSVFGWAVENKRLPSNPAADVTIRVTKRRVERESGFTDDEAETILKAALTYSKPRQESEGLASGKRWVPWICAFTGARVSEVTALRKDSFRSVKGVHVVRIMGTKNGVYRDVPLHPQLEEIGLLKFIESASPSPLFFSEKDQKGRGAQSQSEKLAKWVRSIGITDERVQPNHGWRHRFTTKARAVGMDHEKREYILGHTLPGLGSVYGDMAGLYHEVIKLPRYEV</sequence>
<dbReference type="PROSITE" id="PS51898">
    <property type="entry name" value="TYR_RECOMBINASE"/>
    <property type="match status" value="1"/>
</dbReference>
<dbReference type="InterPro" id="IPR050808">
    <property type="entry name" value="Phage_Integrase"/>
</dbReference>
<dbReference type="InterPro" id="IPR010998">
    <property type="entry name" value="Integrase_recombinase_N"/>
</dbReference>
<evidence type="ECO:0000256" key="2">
    <source>
        <dbReference type="ARBA" id="ARBA00022908"/>
    </source>
</evidence>
<dbReference type="Gene3D" id="1.10.443.10">
    <property type="entry name" value="Intergrase catalytic core"/>
    <property type="match status" value="1"/>
</dbReference>
<dbReference type="Gene3D" id="1.10.150.130">
    <property type="match status" value="1"/>
</dbReference>
<evidence type="ECO:0000259" key="7">
    <source>
        <dbReference type="PROSITE" id="PS51900"/>
    </source>
</evidence>
<evidence type="ECO:0000256" key="4">
    <source>
        <dbReference type="ARBA" id="ARBA00023172"/>
    </source>
</evidence>
<dbReference type="EMBL" id="BJYU01000002">
    <property type="protein sequence ID" value="GEO12538.1"/>
    <property type="molecule type" value="Genomic_DNA"/>
</dbReference>
<dbReference type="AlphaFoldDB" id="A0A512BKU2"/>
<comment type="similarity">
    <text evidence="1">Belongs to the 'phage' integrase family.</text>
</comment>
<dbReference type="PANTHER" id="PTHR30629">
    <property type="entry name" value="PROPHAGE INTEGRASE"/>
    <property type="match status" value="1"/>
</dbReference>
<protein>
    <submittedName>
        <fullName evidence="8">Integrase</fullName>
    </submittedName>
</protein>
<evidence type="ECO:0000313" key="9">
    <source>
        <dbReference type="Proteomes" id="UP000321085"/>
    </source>
</evidence>
<dbReference type="OrthoDB" id="9784724at2"/>
<dbReference type="GO" id="GO:0015074">
    <property type="term" value="P:DNA integration"/>
    <property type="evidence" value="ECO:0007669"/>
    <property type="project" value="UniProtKB-KW"/>
</dbReference>
<name>A0A512BKU2_9HYPH</name>
<evidence type="ECO:0000313" key="8">
    <source>
        <dbReference type="EMBL" id="GEO12538.1"/>
    </source>
</evidence>
<dbReference type="Pfam" id="PF00589">
    <property type="entry name" value="Phage_integrase"/>
    <property type="match status" value="1"/>
</dbReference>
<organism evidence="8 9">
    <name type="scientific">Microvirga aerophila</name>
    <dbReference type="NCBI Taxonomy" id="670291"/>
    <lineage>
        <taxon>Bacteria</taxon>
        <taxon>Pseudomonadati</taxon>
        <taxon>Pseudomonadota</taxon>
        <taxon>Alphaproteobacteria</taxon>
        <taxon>Hyphomicrobiales</taxon>
        <taxon>Methylobacteriaceae</taxon>
        <taxon>Microvirga</taxon>
    </lineage>
</organism>
<evidence type="ECO:0000256" key="5">
    <source>
        <dbReference type="PROSITE-ProRule" id="PRU01248"/>
    </source>
</evidence>
<evidence type="ECO:0000256" key="1">
    <source>
        <dbReference type="ARBA" id="ARBA00008857"/>
    </source>
</evidence>
<keyword evidence="2" id="KW-0229">DNA integration</keyword>
<gene>
    <name evidence="8" type="ORF">MAE02_02340</name>
</gene>
<dbReference type="InterPro" id="IPR004107">
    <property type="entry name" value="Integrase_SAM-like_N"/>
</dbReference>
<dbReference type="InterPro" id="IPR011010">
    <property type="entry name" value="DNA_brk_join_enz"/>
</dbReference>
<dbReference type="PANTHER" id="PTHR30629:SF2">
    <property type="entry name" value="PROPHAGE INTEGRASE INTS-RELATED"/>
    <property type="match status" value="1"/>
</dbReference>
<keyword evidence="9" id="KW-1185">Reference proteome</keyword>
<dbReference type="Pfam" id="PF20172">
    <property type="entry name" value="DUF6538"/>
    <property type="match status" value="1"/>
</dbReference>
<dbReference type="InterPro" id="IPR002104">
    <property type="entry name" value="Integrase_catalytic"/>
</dbReference>
<dbReference type="InterPro" id="IPR046668">
    <property type="entry name" value="DUF6538"/>
</dbReference>
<comment type="caution">
    <text evidence="8">The sequence shown here is derived from an EMBL/GenBank/DDBJ whole genome shotgun (WGS) entry which is preliminary data.</text>
</comment>
<dbReference type="GO" id="GO:0006310">
    <property type="term" value="P:DNA recombination"/>
    <property type="evidence" value="ECO:0007669"/>
    <property type="project" value="UniProtKB-KW"/>
</dbReference>
<dbReference type="InterPro" id="IPR013762">
    <property type="entry name" value="Integrase-like_cat_sf"/>
</dbReference>
<dbReference type="RefSeq" id="WP_114184448.1">
    <property type="nucleotide sequence ID" value="NZ_BJYU01000002.1"/>
</dbReference>
<evidence type="ECO:0000259" key="6">
    <source>
        <dbReference type="PROSITE" id="PS51898"/>
    </source>
</evidence>
<dbReference type="GO" id="GO:0003677">
    <property type="term" value="F:DNA binding"/>
    <property type="evidence" value="ECO:0007669"/>
    <property type="project" value="UniProtKB-UniRule"/>
</dbReference>
<dbReference type="SUPFAM" id="SSF56349">
    <property type="entry name" value="DNA breaking-rejoining enzymes"/>
    <property type="match status" value="1"/>
</dbReference>
<accession>A0A512BKU2</accession>
<proteinExistence type="inferred from homology"/>
<reference evidence="8 9" key="1">
    <citation type="submission" date="2019-07" db="EMBL/GenBank/DDBJ databases">
        <title>Whole genome shotgun sequence of Microvirga aerophila NBRC 106136.</title>
        <authorList>
            <person name="Hosoyama A."/>
            <person name="Uohara A."/>
            <person name="Ohji S."/>
            <person name="Ichikawa N."/>
        </authorList>
    </citation>
    <scope>NUCLEOTIDE SEQUENCE [LARGE SCALE GENOMIC DNA]</scope>
    <source>
        <strain evidence="8 9">NBRC 106136</strain>
    </source>
</reference>